<dbReference type="EMBL" id="LAJE02000349">
    <property type="protein sequence ID" value="OEO28873.1"/>
    <property type="molecule type" value="Genomic_DNA"/>
</dbReference>
<evidence type="ECO:0000313" key="2">
    <source>
        <dbReference type="EMBL" id="OEO28873.1"/>
    </source>
</evidence>
<dbReference type="Pfam" id="PF01370">
    <property type="entry name" value="Epimerase"/>
    <property type="match status" value="1"/>
</dbReference>
<dbReference type="Proteomes" id="UP000095463">
    <property type="component" value="Unassembled WGS sequence"/>
</dbReference>
<organism evidence="2 3">
    <name type="scientific">Devosia insulae DS-56</name>
    <dbReference type="NCBI Taxonomy" id="1116389"/>
    <lineage>
        <taxon>Bacteria</taxon>
        <taxon>Pseudomonadati</taxon>
        <taxon>Pseudomonadota</taxon>
        <taxon>Alphaproteobacteria</taxon>
        <taxon>Hyphomicrobiales</taxon>
        <taxon>Devosiaceae</taxon>
        <taxon>Devosia</taxon>
    </lineage>
</organism>
<dbReference type="InterPro" id="IPR036291">
    <property type="entry name" value="NAD(P)-bd_dom_sf"/>
</dbReference>
<dbReference type="Gene3D" id="3.40.50.720">
    <property type="entry name" value="NAD(P)-binding Rossmann-like Domain"/>
    <property type="match status" value="1"/>
</dbReference>
<protein>
    <recommendedName>
        <fullName evidence="1">NAD-dependent epimerase/dehydratase domain-containing protein</fullName>
    </recommendedName>
</protein>
<evidence type="ECO:0000259" key="1">
    <source>
        <dbReference type="Pfam" id="PF01370"/>
    </source>
</evidence>
<accession>A0A1E5XJU7</accession>
<dbReference type="InterPro" id="IPR001509">
    <property type="entry name" value="Epimerase_deHydtase"/>
</dbReference>
<gene>
    <name evidence="2" type="ORF">VW23_002610</name>
</gene>
<dbReference type="RefSeq" id="WP_069911837.1">
    <property type="nucleotide sequence ID" value="NZ_LAJE02000349.1"/>
</dbReference>
<name>A0A1E5XJU7_9HYPH</name>
<sequence length="316" mass="34473">MSTQKVIVIGINGHVGHHIAKAFVAAGWDVAGFGRSNKQPISGVRFIKGDAEDVEAMRAAIGDTEVVVNALNLPYHQWDQGRMEAQNQRVITALGQSGKTLLFPGNIYNYAASDRAVTPEVKPRPQTPRGEIRVRVEALYEAAAKRGDIQAIILRAGDFYGPESSFDWFDLAMLREAKKGKFAMMGVPGVGHSWAYLPDVGRAFEKLAWHRKEFGAFENLHFAGNYVTPEQMAAAAVAAAPVTLKVGTFPRVLFNVVGLVDPLMRAVSKMSYLWENPMELKDARLDAILGPDFATPFDEAVAATVAPFFAAERLAA</sequence>
<proteinExistence type="predicted"/>
<dbReference type="SUPFAM" id="SSF51735">
    <property type="entry name" value="NAD(P)-binding Rossmann-fold domains"/>
    <property type="match status" value="1"/>
</dbReference>
<dbReference type="OrthoDB" id="7170465at2"/>
<reference evidence="2 3" key="1">
    <citation type="journal article" date="2015" name="Genome Announc.">
        <title>Genome Assemblies of Three Soil-Associated Devosia species: D. insulae, D. limi, and D. soli.</title>
        <authorList>
            <person name="Hassan Y.I."/>
            <person name="Lepp D."/>
            <person name="Zhou T."/>
        </authorList>
    </citation>
    <scope>NUCLEOTIDE SEQUENCE [LARGE SCALE GENOMIC DNA]</scope>
    <source>
        <strain evidence="2 3">DS-56</strain>
    </source>
</reference>
<keyword evidence="3" id="KW-1185">Reference proteome</keyword>
<comment type="caution">
    <text evidence="2">The sequence shown here is derived from an EMBL/GenBank/DDBJ whole genome shotgun (WGS) entry which is preliminary data.</text>
</comment>
<dbReference type="AlphaFoldDB" id="A0A1E5XJU7"/>
<evidence type="ECO:0000313" key="3">
    <source>
        <dbReference type="Proteomes" id="UP000095463"/>
    </source>
</evidence>
<feature type="domain" description="NAD-dependent epimerase/dehydratase" evidence="1">
    <location>
        <begin position="6"/>
        <end position="210"/>
    </location>
</feature>